<dbReference type="Pfam" id="PF12993">
    <property type="entry name" value="DUF3877"/>
    <property type="match status" value="1"/>
</dbReference>
<accession>A0A4Q1RHT7</accession>
<evidence type="ECO:0000313" key="1">
    <source>
        <dbReference type="EMBL" id="RXS75256.1"/>
    </source>
</evidence>
<name>A0A4Q1RHT7_9FIRM</name>
<dbReference type="OrthoDB" id="1820637at2"/>
<dbReference type="RefSeq" id="WP_129257756.1">
    <property type="nucleotide sequence ID" value="NZ_SDKC01000001.1"/>
</dbReference>
<organism evidence="1 2">
    <name type="scientific">Blautia faecicola</name>
    <dbReference type="NCBI Taxonomy" id="2509240"/>
    <lineage>
        <taxon>Bacteria</taxon>
        <taxon>Bacillati</taxon>
        <taxon>Bacillota</taxon>
        <taxon>Clostridia</taxon>
        <taxon>Lachnospirales</taxon>
        <taxon>Lachnospiraceae</taxon>
        <taxon>Blautia</taxon>
    </lineage>
</organism>
<gene>
    <name evidence="1" type="ORF">ETP43_08520</name>
</gene>
<dbReference type="InterPro" id="IPR024539">
    <property type="entry name" value="DUF3877"/>
</dbReference>
<reference evidence="1 2" key="1">
    <citation type="submission" date="2019-01" db="EMBL/GenBank/DDBJ databases">
        <title>Blautia sp. nov. KGMB01111 isolated human feces.</title>
        <authorList>
            <person name="Park J.-E."/>
            <person name="Kim J.-S."/>
            <person name="Park S.-H."/>
        </authorList>
    </citation>
    <scope>NUCLEOTIDE SEQUENCE [LARGE SCALE GENOMIC DNA]</scope>
    <source>
        <strain evidence="1 2">KGMB01111</strain>
    </source>
</reference>
<comment type="caution">
    <text evidence="1">The sequence shown here is derived from an EMBL/GenBank/DDBJ whole genome shotgun (WGS) entry which is preliminary data.</text>
</comment>
<dbReference type="Proteomes" id="UP000290106">
    <property type="component" value="Unassembled WGS sequence"/>
</dbReference>
<protein>
    <submittedName>
        <fullName evidence="1">Uncharacterized protein</fullName>
    </submittedName>
</protein>
<dbReference type="EMBL" id="SDKC01000001">
    <property type="protein sequence ID" value="RXS75256.1"/>
    <property type="molecule type" value="Genomic_DNA"/>
</dbReference>
<proteinExistence type="predicted"/>
<evidence type="ECO:0000313" key="2">
    <source>
        <dbReference type="Proteomes" id="UP000290106"/>
    </source>
</evidence>
<sequence>MYENGYKKLQDSLIDVIAEEQAKLGYMKEPIRLYYPLSSLHHFFESEGDAEAMQESLEGFPRATKEIFGEVQVSHKGDRFCFFLSEHATEYVHEHRDENAFIFALVQLLTKHGTTLDEVKELFRSQTSECAMEPMDNGEFDLMIRFVDSEDPYYYCFKDEGCHIIYHRFLPEDYADFGF</sequence>
<dbReference type="AlphaFoldDB" id="A0A4Q1RHT7"/>
<keyword evidence="2" id="KW-1185">Reference proteome</keyword>